<organism evidence="1 2">
    <name type="scientific">Algoriphagus hitonicola</name>
    <dbReference type="NCBI Taxonomy" id="435880"/>
    <lineage>
        <taxon>Bacteria</taxon>
        <taxon>Pseudomonadati</taxon>
        <taxon>Bacteroidota</taxon>
        <taxon>Cytophagia</taxon>
        <taxon>Cytophagales</taxon>
        <taxon>Cyclobacteriaceae</taxon>
        <taxon>Algoriphagus</taxon>
    </lineage>
</organism>
<dbReference type="Proteomes" id="UP000199642">
    <property type="component" value="Unassembled WGS sequence"/>
</dbReference>
<dbReference type="EMBL" id="FOPC01000012">
    <property type="protein sequence ID" value="SFG98113.1"/>
    <property type="molecule type" value="Genomic_DNA"/>
</dbReference>
<name>A0A1I2W9Q0_9BACT</name>
<keyword evidence="2" id="KW-1185">Reference proteome</keyword>
<sequence>MVDDLKIEIPIEPPMEFKEKVTHPFQLNGFVFSPDFNKNGDVVSYSGHCRNLFVKMISGKLLVMNSWHKFCYGENYSDFTWLELQVCMETLAEVFGEEFWKSRITKLTVSINLSIDAEQVMSRLISFDGIPMEPMRPRTSRLVYGKRFASTNYNVKVYNKGFEVKKVAGIEIPPTLRIEKEMKMTYFQKRRKNPIRIYTPMDLLEPSSFEMLAFELYRTVWSLGFSYGLDPMAVKDFHDATVVVFMGDPDYRRVLKKKSNYRTYKNHERRYEELRNEFKVENYIDVLNSLLKEKLDFLKPASFAQKTM</sequence>
<evidence type="ECO:0000313" key="1">
    <source>
        <dbReference type="EMBL" id="SFG98113.1"/>
    </source>
</evidence>
<proteinExistence type="predicted"/>
<reference evidence="2" key="1">
    <citation type="submission" date="2016-10" db="EMBL/GenBank/DDBJ databases">
        <authorList>
            <person name="Varghese N."/>
            <person name="Submissions S."/>
        </authorList>
    </citation>
    <scope>NUCLEOTIDE SEQUENCE [LARGE SCALE GENOMIC DNA]</scope>
    <source>
        <strain evidence="2">DSM 19315</strain>
    </source>
</reference>
<evidence type="ECO:0000313" key="2">
    <source>
        <dbReference type="Proteomes" id="UP000199642"/>
    </source>
</evidence>
<protein>
    <submittedName>
        <fullName evidence="1">Uncharacterized protein</fullName>
    </submittedName>
</protein>
<dbReference type="STRING" id="435880.SAMN04487988_11220"/>
<dbReference type="AlphaFoldDB" id="A0A1I2W9Q0"/>
<accession>A0A1I2W9Q0</accession>
<dbReference type="OrthoDB" id="795069at2"/>
<gene>
    <name evidence="1" type="ORF">SAMN04487988_11220</name>
</gene>